<gene>
    <name evidence="10" type="primary">rps12p</name>
    <name evidence="7" type="synonym">rps12</name>
    <name evidence="10" type="ORF">TBCH5v1_0292</name>
</gene>
<evidence type="ECO:0000256" key="3">
    <source>
        <dbReference type="ARBA" id="ARBA00022730"/>
    </source>
</evidence>
<dbReference type="NCBIfam" id="NF003254">
    <property type="entry name" value="PRK04211.1"/>
    <property type="match status" value="1"/>
</dbReference>
<dbReference type="InterPro" id="IPR006032">
    <property type="entry name" value="Ribosomal_uS12"/>
</dbReference>
<proteinExistence type="inferred from homology"/>
<dbReference type="STRING" id="55802.TBCH5v1_0292"/>
<dbReference type="FunFam" id="2.40.50.140:FF:000007">
    <property type="entry name" value="40S ribosomal protein S23"/>
    <property type="match status" value="1"/>
</dbReference>
<dbReference type="GO" id="GO:0006412">
    <property type="term" value="P:translation"/>
    <property type="evidence" value="ECO:0007669"/>
    <property type="project" value="UniProtKB-UniRule"/>
</dbReference>
<name>A0A0S1X8Z9_THEBA</name>
<keyword evidence="3 7" id="KW-0699">rRNA-binding</keyword>
<dbReference type="Proteomes" id="UP000066042">
    <property type="component" value="Chromosome"/>
</dbReference>
<dbReference type="PANTHER" id="PTHR11652">
    <property type="entry name" value="30S RIBOSOMAL PROTEIN S12 FAMILY MEMBER"/>
    <property type="match status" value="1"/>
</dbReference>
<evidence type="ECO:0000256" key="6">
    <source>
        <dbReference type="ARBA" id="ARBA00023274"/>
    </source>
</evidence>
<reference evidence="10 11" key="1">
    <citation type="journal article" date="2016" name="Genome Announc.">
        <title>Complete genome sequence of the hyperthermophilic and piezophilic archaeon Thermococcus barophilus Ch5, capable of growth at the expense of hydrogenogenesis from carbon monoxide and formate.</title>
        <authorList>
            <person name="Oger P."/>
            <person name="Sokolova T.G."/>
            <person name="Kozhevnikova D.A."/>
            <person name="Taranov E.A."/>
            <person name="Vannier P."/>
            <person name="Lee H.S."/>
            <person name="Kwon K.K."/>
            <person name="Kang S.G."/>
            <person name="Lee J.H."/>
            <person name="Bonch-Osmolovskaya E.A."/>
            <person name="Lebedinsky A.V."/>
        </authorList>
    </citation>
    <scope>NUCLEOTIDE SEQUENCE [LARGE SCALE GENOMIC DNA]</scope>
    <source>
        <strain evidence="11">Ch5</strain>
    </source>
</reference>
<dbReference type="PIRSF" id="PIRSF002133">
    <property type="entry name" value="Ribosomal_S12/S23"/>
    <property type="match status" value="1"/>
</dbReference>
<dbReference type="InterPro" id="IPR022863">
    <property type="entry name" value="Ribosomal_uS12_arc"/>
</dbReference>
<dbReference type="Gene3D" id="2.40.50.140">
    <property type="entry name" value="Nucleic acid-binding proteins"/>
    <property type="match status" value="1"/>
</dbReference>
<evidence type="ECO:0000313" key="10">
    <source>
        <dbReference type="EMBL" id="ALM74269.1"/>
    </source>
</evidence>
<sequence>MMIMPGKKAPYGEFAGRKLKLKRKKFRWSDITFKRRVLRLKEKSDPLEGAPQARGIVLEKIAVEAKQPNSGMRKAVRVQLIKNGKVVTAFCPGDGAINHIDEHDEVIIEGIGGPKGGSMGDIPGIRYKVVKVNRVSLKELVKGRKEKPRR</sequence>
<evidence type="ECO:0000256" key="7">
    <source>
        <dbReference type="HAMAP-Rule" id="MF_00403"/>
    </source>
</evidence>
<evidence type="ECO:0000256" key="1">
    <source>
        <dbReference type="ARBA" id="ARBA00005657"/>
    </source>
</evidence>
<dbReference type="PATRIC" id="fig|55802.8.peg.289"/>
<keyword evidence="6 7" id="KW-0687">Ribonucleoprotein</keyword>
<dbReference type="SUPFAM" id="SSF50249">
    <property type="entry name" value="Nucleic acid-binding proteins"/>
    <property type="match status" value="1"/>
</dbReference>
<protein>
    <recommendedName>
        <fullName evidence="7">Small ribosomal subunit protein uS12</fullName>
    </recommendedName>
</protein>
<comment type="function">
    <text evidence="7 9">With S4 and S5 plays an important role in translational accuracy. Located at the interface of the 30S and 50S subunits.</text>
</comment>
<dbReference type="GO" id="GO:0003735">
    <property type="term" value="F:structural constituent of ribosome"/>
    <property type="evidence" value="ECO:0007669"/>
    <property type="project" value="UniProtKB-UniRule"/>
</dbReference>
<dbReference type="GO" id="GO:0015935">
    <property type="term" value="C:small ribosomal subunit"/>
    <property type="evidence" value="ECO:0007669"/>
    <property type="project" value="UniProtKB-UniRule"/>
</dbReference>
<dbReference type="CDD" id="cd03367">
    <property type="entry name" value="Ribosomal_S23"/>
    <property type="match status" value="1"/>
</dbReference>
<dbReference type="HAMAP" id="MF_00403_A">
    <property type="entry name" value="Ribosomal_uS12_A"/>
    <property type="match status" value="1"/>
</dbReference>
<keyword evidence="5 7" id="KW-0689">Ribosomal protein</keyword>
<organism evidence="10 11">
    <name type="scientific">Thermococcus barophilus</name>
    <dbReference type="NCBI Taxonomy" id="55802"/>
    <lineage>
        <taxon>Archaea</taxon>
        <taxon>Methanobacteriati</taxon>
        <taxon>Methanobacteriota</taxon>
        <taxon>Thermococci</taxon>
        <taxon>Thermococcales</taxon>
        <taxon>Thermococcaceae</taxon>
        <taxon>Thermococcus</taxon>
    </lineage>
</organism>
<dbReference type="InterPro" id="IPR012340">
    <property type="entry name" value="NA-bd_OB-fold"/>
</dbReference>
<evidence type="ECO:0000256" key="5">
    <source>
        <dbReference type="ARBA" id="ARBA00022980"/>
    </source>
</evidence>
<evidence type="ECO:0000313" key="11">
    <source>
        <dbReference type="Proteomes" id="UP000066042"/>
    </source>
</evidence>
<evidence type="ECO:0000256" key="4">
    <source>
        <dbReference type="ARBA" id="ARBA00022884"/>
    </source>
</evidence>
<accession>A0A0S1X8Z9</accession>
<evidence type="ECO:0000256" key="2">
    <source>
        <dbReference type="ARBA" id="ARBA00011458"/>
    </source>
</evidence>
<evidence type="ECO:0000256" key="9">
    <source>
        <dbReference type="RuleBase" id="RU004490"/>
    </source>
</evidence>
<dbReference type="NCBIfam" id="TIGR00982">
    <property type="entry name" value="uS12_E_A"/>
    <property type="match status" value="1"/>
</dbReference>
<dbReference type="InterPro" id="IPR005680">
    <property type="entry name" value="Ribosomal_uS12_euk/arc"/>
</dbReference>
<dbReference type="EMBL" id="CP013050">
    <property type="protein sequence ID" value="ALM74269.1"/>
    <property type="molecule type" value="Genomic_DNA"/>
</dbReference>
<dbReference type="GO" id="GO:0019843">
    <property type="term" value="F:rRNA binding"/>
    <property type="evidence" value="ECO:0007669"/>
    <property type="project" value="UniProtKB-UniRule"/>
</dbReference>
<dbReference type="Pfam" id="PF00164">
    <property type="entry name" value="Ribosom_S12_S23"/>
    <property type="match status" value="1"/>
</dbReference>
<comment type="similarity">
    <text evidence="1 7 8">Belongs to the universal ribosomal protein uS12 family.</text>
</comment>
<comment type="subunit">
    <text evidence="2 7 9">Part of the 30S ribosomal subunit.</text>
</comment>
<keyword evidence="4 7" id="KW-0694">RNA-binding</keyword>
<dbReference type="AlphaFoldDB" id="A0A0S1X8Z9"/>
<evidence type="ECO:0000256" key="8">
    <source>
        <dbReference type="RuleBase" id="RU003622"/>
    </source>
</evidence>